<feature type="domain" description="POTRA" evidence="6">
    <location>
        <begin position="101"/>
        <end position="166"/>
    </location>
</feature>
<protein>
    <submittedName>
        <fullName evidence="7">Surface antigen</fullName>
    </submittedName>
</protein>
<dbReference type="Pfam" id="PF01103">
    <property type="entry name" value="Omp85"/>
    <property type="match status" value="1"/>
</dbReference>
<evidence type="ECO:0000313" key="7">
    <source>
        <dbReference type="EMBL" id="CUV66551.1"/>
    </source>
</evidence>
<name>A0A0S4XQD9_9BACT</name>
<sequence>MAEEKNEMVFKTVEIIGNQNIELESIEDALDVSRASAFAFWKDKTPKINSRLIKTLPETLKSFYESEGFYDASFMIGENNTSIRILIDEKEPIKTTSIGTTSDFDISNFIYNKENSVFRSKDFIQSKQEIVNKLLNDGYCSYDLDAKAYIDLEKHRADLVYGLKKGDICTFGETTIKGAEEIDNSVILSRVEALNGQKFNTQRVKDTYQRIEDLEAFDTVLVNADRKIYNVVPIDITLKMIENPYYFSGGIGYDSFAGMKLEAQLVKRNFFGNAQKLTLTGKYSMKDKVLSADFFRPALFYYKGYYLDFGLNAGYSDTEYEGFGEEKEYLKGFALYQFDRLFIKGGIGLENINIYDLGTIDPDITYGTYVLNYPFVQIVYDARDDRLNPKNGYYFSGYAEYGLPYNTDASDYTKFELEARGIYTYKNITFSTVGKVGTIEEISGLVPESKLFFGGGMFSNRAYGYNELGTTTSSTEFLTSGALSMANLSCEVNFPIKDDIYGAIFTDNTMLSKSSYDFNGEIISSAGVGVRYITPVGPLKIDIGSNIRDVSQFSIQFQLGQSF</sequence>
<evidence type="ECO:0000256" key="3">
    <source>
        <dbReference type="ARBA" id="ARBA00022692"/>
    </source>
</evidence>
<feature type="domain" description="Bacterial surface antigen (D15)" evidence="5">
    <location>
        <begin position="269"/>
        <end position="563"/>
    </location>
</feature>
<organism evidence="7">
    <name type="scientific">Sulfurovum sp. enrichment culture clone C5</name>
    <dbReference type="NCBI Taxonomy" id="497650"/>
    <lineage>
        <taxon>Bacteria</taxon>
        <taxon>Pseudomonadati</taxon>
        <taxon>Campylobacterota</taxon>
        <taxon>Epsilonproteobacteria</taxon>
        <taxon>Campylobacterales</taxon>
        <taxon>Sulfurovaceae</taxon>
        <taxon>Sulfurovum</taxon>
        <taxon>environmental samples</taxon>
    </lineage>
</organism>
<dbReference type="GO" id="GO:0019867">
    <property type="term" value="C:outer membrane"/>
    <property type="evidence" value="ECO:0007669"/>
    <property type="project" value="InterPro"/>
</dbReference>
<evidence type="ECO:0000256" key="4">
    <source>
        <dbReference type="ARBA" id="ARBA00023136"/>
    </source>
</evidence>
<dbReference type="EMBL" id="FAXN01000093">
    <property type="protein sequence ID" value="CUV66551.1"/>
    <property type="molecule type" value="Genomic_DNA"/>
</dbReference>
<dbReference type="PANTHER" id="PTHR12815:SF18">
    <property type="entry name" value="SORTING AND ASSEMBLY MACHINERY COMPONENT 50 HOMOLOG"/>
    <property type="match status" value="1"/>
</dbReference>
<dbReference type="InterPro" id="IPR039910">
    <property type="entry name" value="D15-like"/>
</dbReference>
<dbReference type="Gene3D" id="3.10.20.310">
    <property type="entry name" value="membrane protein fhac"/>
    <property type="match status" value="2"/>
</dbReference>
<keyword evidence="2" id="KW-1134">Transmembrane beta strand</keyword>
<gene>
    <name evidence="7" type="ORF">BN3087_880018</name>
</gene>
<dbReference type="Pfam" id="PF07244">
    <property type="entry name" value="POTRA"/>
    <property type="match status" value="1"/>
</dbReference>
<comment type="subcellular location">
    <subcellularLocation>
        <location evidence="1">Membrane</location>
    </subcellularLocation>
</comment>
<evidence type="ECO:0000256" key="1">
    <source>
        <dbReference type="ARBA" id="ARBA00004370"/>
    </source>
</evidence>
<proteinExistence type="predicted"/>
<dbReference type="InterPro" id="IPR010827">
    <property type="entry name" value="BamA/TamA_POTRA"/>
</dbReference>
<dbReference type="Gene3D" id="2.40.160.50">
    <property type="entry name" value="membrane protein fhac: a member of the omp85/tpsb transporter family"/>
    <property type="match status" value="1"/>
</dbReference>
<dbReference type="PANTHER" id="PTHR12815">
    <property type="entry name" value="SORTING AND ASSEMBLY MACHINERY SAMM50 PROTEIN FAMILY MEMBER"/>
    <property type="match status" value="1"/>
</dbReference>
<accession>A0A0S4XQD9</accession>
<keyword evidence="3" id="KW-0812">Transmembrane</keyword>
<evidence type="ECO:0000259" key="6">
    <source>
        <dbReference type="Pfam" id="PF07244"/>
    </source>
</evidence>
<dbReference type="AlphaFoldDB" id="A0A0S4XQD9"/>
<keyword evidence="4" id="KW-0472">Membrane</keyword>
<evidence type="ECO:0000259" key="5">
    <source>
        <dbReference type="Pfam" id="PF01103"/>
    </source>
</evidence>
<evidence type="ECO:0000256" key="2">
    <source>
        <dbReference type="ARBA" id="ARBA00022452"/>
    </source>
</evidence>
<dbReference type="InterPro" id="IPR000184">
    <property type="entry name" value="Bac_surfAg_D15"/>
</dbReference>
<reference evidence="7" key="1">
    <citation type="submission" date="2015-11" db="EMBL/GenBank/DDBJ databases">
        <authorList>
            <person name="Zhang Y."/>
            <person name="Guo Z."/>
        </authorList>
    </citation>
    <scope>NUCLEOTIDE SEQUENCE</scope>
    <source>
        <strain evidence="7">BN30871</strain>
    </source>
</reference>